<evidence type="ECO:0000256" key="1">
    <source>
        <dbReference type="SAM" id="MobiDB-lite"/>
    </source>
</evidence>
<gene>
    <name evidence="2" type="ORF">HMPREF0742_02372</name>
</gene>
<comment type="caution">
    <text evidence="2">The sequence shown here is derived from an EMBL/GenBank/DDBJ whole genome shotgun (WGS) entry which is preliminary data.</text>
</comment>
<accession>U7UXL8</accession>
<proteinExistence type="predicted"/>
<sequence>MFRVLYPGEKGYFNFTACFTQKICPLKALACKKALYVNKALKNSLYSHKEPFCVGDERRKQGRGAGEKQWEEGLTSQQETGTIESPARIRHVALTDITCAMPPQRRARSTDQETHLYDT</sequence>
<dbReference type="EMBL" id="AXZG01000066">
    <property type="protein sequence ID" value="ERT64172.1"/>
    <property type="molecule type" value="Genomic_DNA"/>
</dbReference>
<dbReference type="HOGENOM" id="CLU_2059665_0_0_11"/>
<evidence type="ECO:0000313" key="2">
    <source>
        <dbReference type="EMBL" id="ERT64172.1"/>
    </source>
</evidence>
<feature type="compositionally biased region" description="Basic and acidic residues" evidence="1">
    <location>
        <begin position="58"/>
        <end position="71"/>
    </location>
</feature>
<dbReference type="AlphaFoldDB" id="U7UXL8"/>
<feature type="region of interest" description="Disordered" evidence="1">
    <location>
        <begin position="58"/>
        <end position="85"/>
    </location>
</feature>
<dbReference type="Proteomes" id="UP000017174">
    <property type="component" value="Unassembled WGS sequence"/>
</dbReference>
<organism evidence="2 3">
    <name type="scientific">Rothia aeria F0184</name>
    <dbReference type="NCBI Taxonomy" id="888019"/>
    <lineage>
        <taxon>Bacteria</taxon>
        <taxon>Bacillati</taxon>
        <taxon>Actinomycetota</taxon>
        <taxon>Actinomycetes</taxon>
        <taxon>Micrococcales</taxon>
        <taxon>Micrococcaceae</taxon>
        <taxon>Rothia</taxon>
    </lineage>
</organism>
<feature type="compositionally biased region" description="Polar residues" evidence="1">
    <location>
        <begin position="74"/>
        <end position="83"/>
    </location>
</feature>
<feature type="region of interest" description="Disordered" evidence="1">
    <location>
        <begin position="100"/>
        <end position="119"/>
    </location>
</feature>
<evidence type="ECO:0000313" key="3">
    <source>
        <dbReference type="Proteomes" id="UP000017174"/>
    </source>
</evidence>
<protein>
    <submittedName>
        <fullName evidence="2">Uncharacterized protein</fullName>
    </submittedName>
</protein>
<name>U7UXL8_9MICC</name>
<reference evidence="2 3" key="1">
    <citation type="submission" date="2013-08" db="EMBL/GenBank/DDBJ databases">
        <authorList>
            <person name="Weinstock G."/>
            <person name="Sodergren E."/>
            <person name="Wylie T."/>
            <person name="Fulton L."/>
            <person name="Fulton R."/>
            <person name="Fronick C."/>
            <person name="O'Laughlin M."/>
            <person name="Godfrey J."/>
            <person name="Miner T."/>
            <person name="Herter B."/>
            <person name="Appelbaum E."/>
            <person name="Cordes M."/>
            <person name="Lek S."/>
            <person name="Wollam A."/>
            <person name="Pepin K.H."/>
            <person name="Palsikar V.B."/>
            <person name="Mitreva M."/>
            <person name="Wilson R.K."/>
        </authorList>
    </citation>
    <scope>NUCLEOTIDE SEQUENCE [LARGE SCALE GENOMIC DNA]</scope>
    <source>
        <strain evidence="2 3">F0184</strain>
    </source>
</reference>
<feature type="compositionally biased region" description="Basic and acidic residues" evidence="1">
    <location>
        <begin position="108"/>
        <end position="119"/>
    </location>
</feature>